<feature type="binding site" evidence="9">
    <location>
        <position position="98"/>
    </location>
    <ligand>
        <name>ATP</name>
        <dbReference type="ChEBI" id="CHEBI:30616"/>
    </ligand>
</feature>
<keyword evidence="5 9" id="KW-0067">ATP-binding</keyword>
<feature type="binding site" evidence="9">
    <location>
        <position position="15"/>
    </location>
    <ligand>
        <name>ATP</name>
        <dbReference type="ChEBI" id="CHEBI:30616"/>
    </ligand>
</feature>
<dbReference type="SUPFAM" id="SSF52374">
    <property type="entry name" value="Nucleotidylyl transferase"/>
    <property type="match status" value="1"/>
</dbReference>
<comment type="pathway">
    <text evidence="9">Cofactor biosynthesis; coenzyme A biosynthesis; CoA from (R)-pantothenate: step 4/5.</text>
</comment>
<dbReference type="PRINTS" id="PR01020">
    <property type="entry name" value="LPSBIOSNTHSS"/>
</dbReference>
<evidence type="ECO:0000256" key="9">
    <source>
        <dbReference type="HAMAP-Rule" id="MF_00151"/>
    </source>
</evidence>
<sequence>MAVYPGSFDPPTLGHVDLAARATSLFDTVVVAVAHNSSKAGRYLLDLDTRVDLVRQAVAGLPRTEVDVVPGLLADYCRARRADAVVKGLRSGTDLDAELPMALLNRELGAPETVFLVAAPAHSHISSSLVKEVATHGGDVSSLVPEAVARALEAITERSPL</sequence>
<evidence type="ECO:0000256" key="4">
    <source>
        <dbReference type="ARBA" id="ARBA00022741"/>
    </source>
</evidence>
<evidence type="ECO:0000313" key="12">
    <source>
        <dbReference type="Proteomes" id="UP000273001"/>
    </source>
</evidence>
<feature type="binding site" evidence="9">
    <location>
        <position position="7"/>
    </location>
    <ligand>
        <name>substrate</name>
    </ligand>
</feature>
<gene>
    <name evidence="9" type="primary">coaD</name>
    <name evidence="11" type="ORF">D5R93_08355</name>
</gene>
<feature type="binding site" evidence="9">
    <location>
        <begin position="88"/>
        <end position="90"/>
    </location>
    <ligand>
        <name>ATP</name>
        <dbReference type="ChEBI" id="CHEBI:30616"/>
    </ligand>
</feature>
<keyword evidence="7 9" id="KW-0173">Coenzyme A biosynthesis</keyword>
<feature type="binding site" evidence="9">
    <location>
        <begin position="7"/>
        <end position="8"/>
    </location>
    <ligand>
        <name>ATP</name>
        <dbReference type="ChEBI" id="CHEBI:30616"/>
    </ligand>
</feature>
<evidence type="ECO:0000256" key="6">
    <source>
        <dbReference type="ARBA" id="ARBA00022842"/>
    </source>
</evidence>
<proteinExistence type="inferred from homology"/>
<protein>
    <recommendedName>
        <fullName evidence="9">Phosphopantetheine adenylyltransferase</fullName>
        <ecNumber evidence="9">2.7.7.3</ecNumber>
    </recommendedName>
    <alternativeName>
        <fullName evidence="9">Dephospho-CoA pyrophosphorylase</fullName>
    </alternativeName>
    <alternativeName>
        <fullName evidence="9">Pantetheine-phosphate adenylyltransferase</fullName>
        <shortName evidence="9">PPAT</shortName>
    </alternativeName>
</protein>
<dbReference type="PANTHER" id="PTHR21342:SF1">
    <property type="entry name" value="PHOSPHOPANTETHEINE ADENYLYLTRANSFERASE"/>
    <property type="match status" value="1"/>
</dbReference>
<evidence type="ECO:0000256" key="7">
    <source>
        <dbReference type="ARBA" id="ARBA00022993"/>
    </source>
</evidence>
<evidence type="ECO:0000259" key="10">
    <source>
        <dbReference type="Pfam" id="PF01467"/>
    </source>
</evidence>
<dbReference type="EMBL" id="CP032514">
    <property type="protein sequence ID" value="AYD90904.1"/>
    <property type="molecule type" value="Genomic_DNA"/>
</dbReference>
<dbReference type="EC" id="2.7.7.3" evidence="9"/>
<evidence type="ECO:0000256" key="5">
    <source>
        <dbReference type="ARBA" id="ARBA00022840"/>
    </source>
</evidence>
<comment type="similarity">
    <text evidence="9">Belongs to the bacterial CoaD family.</text>
</comment>
<keyword evidence="3 9" id="KW-0548">Nucleotidyltransferase</keyword>
<accession>A0ABM6Z6C5</accession>
<feature type="binding site" evidence="9">
    <location>
        <begin position="122"/>
        <end position="128"/>
    </location>
    <ligand>
        <name>ATP</name>
        <dbReference type="ChEBI" id="CHEBI:30616"/>
    </ligand>
</feature>
<evidence type="ECO:0000256" key="8">
    <source>
        <dbReference type="ARBA" id="ARBA00029346"/>
    </source>
</evidence>
<keyword evidence="6 9" id="KW-0460">Magnesium</keyword>
<name>A0ABM6Z6C5_9ACTO</name>
<feature type="domain" description="Cytidyltransferase-like" evidence="10">
    <location>
        <begin position="3"/>
        <end position="132"/>
    </location>
</feature>
<feature type="site" description="Transition state stabilizer" evidence="9">
    <location>
        <position position="15"/>
    </location>
</feature>
<dbReference type="InterPro" id="IPR001980">
    <property type="entry name" value="PPAT"/>
</dbReference>
<evidence type="ECO:0000256" key="3">
    <source>
        <dbReference type="ARBA" id="ARBA00022695"/>
    </source>
</evidence>
<comment type="subunit">
    <text evidence="9">Homohexamer.</text>
</comment>
<organism evidence="11 12">
    <name type="scientific">Actinomyces lilanjuaniae</name>
    <dbReference type="NCBI Taxonomy" id="2321394"/>
    <lineage>
        <taxon>Bacteria</taxon>
        <taxon>Bacillati</taxon>
        <taxon>Actinomycetota</taxon>
        <taxon>Actinomycetes</taxon>
        <taxon>Actinomycetales</taxon>
        <taxon>Actinomycetaceae</taxon>
        <taxon>Actinomyces</taxon>
    </lineage>
</organism>
<comment type="subcellular location">
    <subcellularLocation>
        <location evidence="9">Cytoplasm</location>
    </subcellularLocation>
</comment>
<keyword evidence="4 9" id="KW-0547">Nucleotide-binding</keyword>
<evidence type="ECO:0000313" key="11">
    <source>
        <dbReference type="EMBL" id="AYD90904.1"/>
    </source>
</evidence>
<dbReference type="NCBIfam" id="TIGR01510">
    <property type="entry name" value="coaD_prev_kdtB"/>
    <property type="match status" value="1"/>
</dbReference>
<dbReference type="HAMAP" id="MF_00151">
    <property type="entry name" value="PPAT_bact"/>
    <property type="match status" value="1"/>
</dbReference>
<dbReference type="InterPro" id="IPR004821">
    <property type="entry name" value="Cyt_trans-like"/>
</dbReference>
<dbReference type="NCBIfam" id="TIGR00125">
    <property type="entry name" value="cyt_tran_rel"/>
    <property type="match status" value="1"/>
</dbReference>
<dbReference type="CDD" id="cd02163">
    <property type="entry name" value="PPAT"/>
    <property type="match status" value="1"/>
</dbReference>
<dbReference type="PANTHER" id="PTHR21342">
    <property type="entry name" value="PHOSPHOPANTETHEINE ADENYLYLTRANSFERASE"/>
    <property type="match status" value="1"/>
</dbReference>
<feature type="binding site" evidence="9">
    <location>
        <position position="39"/>
    </location>
    <ligand>
        <name>substrate</name>
    </ligand>
</feature>
<dbReference type="InterPro" id="IPR014729">
    <property type="entry name" value="Rossmann-like_a/b/a_fold"/>
</dbReference>
<keyword evidence="2 9" id="KW-0808">Transferase</keyword>
<dbReference type="Proteomes" id="UP000273001">
    <property type="component" value="Chromosome"/>
</dbReference>
<evidence type="ECO:0000256" key="2">
    <source>
        <dbReference type="ARBA" id="ARBA00022679"/>
    </source>
</evidence>
<dbReference type="Gene3D" id="3.40.50.620">
    <property type="entry name" value="HUPs"/>
    <property type="match status" value="1"/>
</dbReference>
<comment type="catalytic activity">
    <reaction evidence="8 9">
        <text>(R)-4'-phosphopantetheine + ATP + H(+) = 3'-dephospho-CoA + diphosphate</text>
        <dbReference type="Rhea" id="RHEA:19801"/>
        <dbReference type="ChEBI" id="CHEBI:15378"/>
        <dbReference type="ChEBI" id="CHEBI:30616"/>
        <dbReference type="ChEBI" id="CHEBI:33019"/>
        <dbReference type="ChEBI" id="CHEBI:57328"/>
        <dbReference type="ChEBI" id="CHEBI:61723"/>
        <dbReference type="EC" id="2.7.7.3"/>
    </reaction>
</comment>
<evidence type="ECO:0000256" key="1">
    <source>
        <dbReference type="ARBA" id="ARBA00022490"/>
    </source>
</evidence>
<comment type="function">
    <text evidence="9">Reversibly transfers an adenylyl group from ATP to 4'-phosphopantetheine, yielding dephospho-CoA (dPCoA) and pyrophosphate.</text>
</comment>
<keyword evidence="12" id="KW-1185">Reference proteome</keyword>
<feature type="binding site" evidence="9">
    <location>
        <position position="87"/>
    </location>
    <ligand>
        <name>substrate</name>
    </ligand>
</feature>
<comment type="cofactor">
    <cofactor evidence="9">
        <name>Mg(2+)</name>
        <dbReference type="ChEBI" id="CHEBI:18420"/>
    </cofactor>
</comment>
<dbReference type="GO" id="GO:0004595">
    <property type="term" value="F:pantetheine-phosphate adenylyltransferase activity"/>
    <property type="evidence" value="ECO:0007669"/>
    <property type="project" value="UniProtKB-EC"/>
</dbReference>
<keyword evidence="1 9" id="KW-0963">Cytoplasm</keyword>
<dbReference type="Pfam" id="PF01467">
    <property type="entry name" value="CTP_transf_like"/>
    <property type="match status" value="1"/>
</dbReference>
<feature type="binding site" evidence="9">
    <location>
        <position position="73"/>
    </location>
    <ligand>
        <name>substrate</name>
    </ligand>
</feature>
<reference evidence="11 12" key="1">
    <citation type="submission" date="2018-09" db="EMBL/GenBank/DDBJ databases">
        <authorList>
            <person name="Li J."/>
        </authorList>
    </citation>
    <scope>NUCLEOTIDE SEQUENCE [LARGE SCALE GENOMIC DNA]</scope>
    <source>
        <strain evidence="11 12">2129</strain>
    </source>
</reference>